<feature type="region of interest" description="Disordered" evidence="4">
    <location>
        <begin position="381"/>
        <end position="405"/>
    </location>
</feature>
<comment type="subcellular location">
    <subcellularLocation>
        <location evidence="1">Nucleus</location>
    </subcellularLocation>
</comment>
<feature type="compositionally biased region" description="Basic and acidic residues" evidence="4">
    <location>
        <begin position="27"/>
        <end position="40"/>
    </location>
</feature>
<feature type="domain" description="POPLD" evidence="6">
    <location>
        <begin position="467"/>
        <end position="544"/>
    </location>
</feature>
<dbReference type="InterPro" id="IPR027266">
    <property type="entry name" value="TrmE/GcvT-like"/>
</dbReference>
<dbReference type="EMBL" id="JAODAN010000005">
    <property type="protein sequence ID" value="KAK1924016.1"/>
    <property type="molecule type" value="Genomic_DNA"/>
</dbReference>
<reference evidence="8" key="1">
    <citation type="submission" date="2023-02" db="EMBL/GenBank/DDBJ databases">
        <title>Identification and recombinant expression of a fungal hydrolase from Papiliotrema laurentii that hydrolyzes apple cutin and clears colloidal polyester polyurethane.</title>
        <authorList>
            <consortium name="DOE Joint Genome Institute"/>
            <person name="Roman V.A."/>
            <person name="Bojanowski C."/>
            <person name="Crable B.R."/>
            <person name="Wagner D.N."/>
            <person name="Hung C.S."/>
            <person name="Nadeau L.J."/>
            <person name="Schratz L."/>
            <person name="Haridas S."/>
            <person name="Pangilinan J."/>
            <person name="Lipzen A."/>
            <person name="Na H."/>
            <person name="Yan M."/>
            <person name="Ng V."/>
            <person name="Grigoriev I.V."/>
            <person name="Spatafora J.W."/>
            <person name="Barlow D."/>
            <person name="Biffinger J."/>
            <person name="Kelley-Loughnane N."/>
            <person name="Varaljay V.A."/>
            <person name="Crookes-Goodson W.J."/>
        </authorList>
    </citation>
    <scope>NUCLEOTIDE SEQUENCE</scope>
    <source>
        <strain evidence="8">5307AH</strain>
    </source>
</reference>
<dbReference type="PANTHER" id="PTHR22731">
    <property type="entry name" value="RIBONUCLEASES P/MRP PROTEIN SUBUNIT POP1"/>
    <property type="match status" value="1"/>
</dbReference>
<dbReference type="Gene3D" id="3.30.1360.120">
    <property type="entry name" value="Probable tRNA modification gtpase trme, domain 1"/>
    <property type="match status" value="1"/>
</dbReference>
<feature type="compositionally biased region" description="Polar residues" evidence="4">
    <location>
        <begin position="1"/>
        <end position="11"/>
    </location>
</feature>
<dbReference type="Proteomes" id="UP001182556">
    <property type="component" value="Unassembled WGS sequence"/>
</dbReference>
<evidence type="ECO:0000259" key="7">
    <source>
        <dbReference type="Pfam" id="PF22770"/>
    </source>
</evidence>
<gene>
    <name evidence="8" type="ORF">DB88DRAFT_488846</name>
</gene>
<dbReference type="PANTHER" id="PTHR22731:SF3">
    <property type="entry name" value="RIBONUCLEASES P_MRP PROTEIN SUBUNIT POP1"/>
    <property type="match status" value="1"/>
</dbReference>
<feature type="non-terminal residue" evidence="8">
    <location>
        <position position="1"/>
    </location>
</feature>
<feature type="domain" description="Pop1 N-terminal" evidence="5">
    <location>
        <begin position="148"/>
        <end position="219"/>
    </location>
</feature>
<evidence type="ECO:0000259" key="5">
    <source>
        <dbReference type="Pfam" id="PF06978"/>
    </source>
</evidence>
<dbReference type="InterPro" id="IPR009723">
    <property type="entry name" value="Pop1_N"/>
</dbReference>
<evidence type="ECO:0000259" key="6">
    <source>
        <dbReference type="Pfam" id="PF08170"/>
    </source>
</evidence>
<dbReference type="Pfam" id="PF08170">
    <property type="entry name" value="POPLD"/>
    <property type="match status" value="1"/>
</dbReference>
<evidence type="ECO:0000256" key="4">
    <source>
        <dbReference type="SAM" id="MobiDB-lite"/>
    </source>
</evidence>
<dbReference type="Pfam" id="PF06978">
    <property type="entry name" value="POP1_N"/>
    <property type="match status" value="1"/>
</dbReference>
<evidence type="ECO:0000256" key="3">
    <source>
        <dbReference type="ARBA" id="ARBA00023242"/>
    </source>
</evidence>
<dbReference type="InterPro" id="IPR055079">
    <property type="entry name" value="POP1_C"/>
</dbReference>
<dbReference type="GO" id="GO:0005655">
    <property type="term" value="C:nucleolar ribonuclease P complex"/>
    <property type="evidence" value="ECO:0007669"/>
    <property type="project" value="InterPro"/>
</dbReference>
<keyword evidence="3" id="KW-0539">Nucleus</keyword>
<accession>A0AAD9CXQ2</accession>
<evidence type="ECO:0000313" key="9">
    <source>
        <dbReference type="Proteomes" id="UP001182556"/>
    </source>
</evidence>
<organism evidence="8 9">
    <name type="scientific">Papiliotrema laurentii</name>
    <name type="common">Cryptococcus laurentii</name>
    <dbReference type="NCBI Taxonomy" id="5418"/>
    <lineage>
        <taxon>Eukaryota</taxon>
        <taxon>Fungi</taxon>
        <taxon>Dikarya</taxon>
        <taxon>Basidiomycota</taxon>
        <taxon>Agaricomycotina</taxon>
        <taxon>Tremellomycetes</taxon>
        <taxon>Tremellales</taxon>
        <taxon>Rhynchogastremaceae</taxon>
        <taxon>Papiliotrema</taxon>
    </lineage>
</organism>
<comment type="caution">
    <text evidence="8">The sequence shown here is derived from an EMBL/GenBank/DDBJ whole genome shotgun (WGS) entry which is preliminary data.</text>
</comment>
<name>A0AAD9CXQ2_PAPLA</name>
<dbReference type="SUPFAM" id="SSF103025">
    <property type="entry name" value="Folate-binding domain"/>
    <property type="match status" value="1"/>
</dbReference>
<proteinExistence type="predicted"/>
<dbReference type="Pfam" id="PF22770">
    <property type="entry name" value="POP1_C"/>
    <property type="match status" value="1"/>
</dbReference>
<sequence>MSRQPSAQAGPSNGKGRQGKTIQRTGDLLDKGGKGKGKEKQVFGGLNRLIGETKNLPSAISVEKFAKIRAVEILALQNAIKSAASQGSTRVFQTLPRHLRRRAASHNPRRVPKRLRARAAGEIDPYDIIAKIHRKRARIRSKGNLRGQSRTTQLLLRQRDKKWLPTHMYHAKRFHMTNLWGYRLPLTPTLKSFRPAYRASKRGVMVFDTSYFGVIELEGVREDVVAVLSRMAGSAFAGPRYETGSRMAETTLYRPDTFPLGLIGPVEILWDPSTETAARVWIRLHPSIVEETFDALKDATSKYAGSSTASPLLIRDLSEDLGTFQIVGPRAGRLIRRIFKVCRDESAQKKRLFANLQDPSLLPDGMLAGFKVYDPRLHFPPPALPEDSPASQTVDGVARSGLHTPSPDLASSSLWDANVREDILNPSHSKFDLDRRRHELALPGTRLRPLAQDDRIPLLLVVQNNSYSIMFPRGWSQPILHSITYTSTLLGGLEERRAMYREIGVPCFPEHYGEVCRAGKEWEGTIAKEDERRWTRKPPGKRIENPTWRAGWDKILGGSEEERMNDPGSSREHIWALPSILKDHAGKAQGAVNAFRSQRGMDSVEGLETTGIVHVTLEVEGRGSPGRMAQIYALTKEERTQWTEAVDRGPDRVHEDIPPALKLGELAPDEDRLVGYTSTGNFSLSRGHGYALGAISLRAWNELSLLAKDAADGRGVLVKLRNNGGRLCRLARLEMVSHGGLY</sequence>
<evidence type="ECO:0000256" key="1">
    <source>
        <dbReference type="ARBA" id="ARBA00004123"/>
    </source>
</evidence>
<evidence type="ECO:0000256" key="2">
    <source>
        <dbReference type="ARBA" id="ARBA00022694"/>
    </source>
</evidence>
<keyword evidence="2" id="KW-0819">tRNA processing</keyword>
<dbReference type="AlphaFoldDB" id="A0AAD9CXQ2"/>
<dbReference type="GO" id="GO:0000172">
    <property type="term" value="C:ribonuclease MRP complex"/>
    <property type="evidence" value="ECO:0007669"/>
    <property type="project" value="InterPro"/>
</dbReference>
<feature type="region of interest" description="Disordered" evidence="4">
    <location>
        <begin position="1"/>
        <end position="40"/>
    </location>
</feature>
<dbReference type="GO" id="GO:0001682">
    <property type="term" value="P:tRNA 5'-leader removal"/>
    <property type="evidence" value="ECO:0007669"/>
    <property type="project" value="InterPro"/>
</dbReference>
<feature type="domain" description="POP1 C-terminal" evidence="7">
    <location>
        <begin position="671"/>
        <end position="736"/>
    </location>
</feature>
<protein>
    <submittedName>
        <fullName evidence="8">Ribonucleases P/MRP protein subunit POP1-domain-containing protein</fullName>
    </submittedName>
</protein>
<dbReference type="InterPro" id="IPR012590">
    <property type="entry name" value="POPLD_dom"/>
</dbReference>
<dbReference type="InterPro" id="IPR039182">
    <property type="entry name" value="Pop1"/>
</dbReference>
<keyword evidence="9" id="KW-1185">Reference proteome</keyword>
<evidence type="ECO:0000313" key="8">
    <source>
        <dbReference type="EMBL" id="KAK1924016.1"/>
    </source>
</evidence>